<protein>
    <submittedName>
        <fullName evidence="3">ABC transporter substrate-binding protein</fullName>
    </submittedName>
</protein>
<evidence type="ECO:0000313" key="4">
    <source>
        <dbReference type="EMBL" id="NVO27266.1"/>
    </source>
</evidence>
<evidence type="ECO:0000256" key="1">
    <source>
        <dbReference type="ARBA" id="ARBA00022729"/>
    </source>
</evidence>
<feature type="signal peptide" evidence="2">
    <location>
        <begin position="1"/>
        <end position="21"/>
    </location>
</feature>
<gene>
    <name evidence="4" type="ORF">HJ526_07540</name>
    <name evidence="3" type="ORF">HJ536_18205</name>
</gene>
<comment type="caution">
    <text evidence="3">The sequence shown here is derived from an EMBL/GenBank/DDBJ whole genome shotgun (WGS) entry which is preliminary data.</text>
</comment>
<evidence type="ECO:0000313" key="6">
    <source>
        <dbReference type="Proteomes" id="UP000592216"/>
    </source>
</evidence>
<evidence type="ECO:0000313" key="5">
    <source>
        <dbReference type="Proteomes" id="UP000523601"/>
    </source>
</evidence>
<dbReference type="SUPFAM" id="SSF53850">
    <property type="entry name" value="Periplasmic binding protein-like II"/>
    <property type="match status" value="1"/>
</dbReference>
<proteinExistence type="predicted"/>
<keyword evidence="5" id="KW-1185">Reference proteome</keyword>
<dbReference type="Gene3D" id="3.40.190.10">
    <property type="entry name" value="Periplasmic binding protein-like II"/>
    <property type="match status" value="2"/>
</dbReference>
<dbReference type="EMBL" id="JABCJD010000003">
    <property type="protein sequence ID" value="NVO27266.1"/>
    <property type="molecule type" value="Genomic_DNA"/>
</dbReference>
<dbReference type="Pfam" id="PF13531">
    <property type="entry name" value="SBP_bac_11"/>
    <property type="match status" value="1"/>
</dbReference>
<dbReference type="Proteomes" id="UP000592216">
    <property type="component" value="Unassembled WGS sequence"/>
</dbReference>
<reference evidence="5 6" key="1">
    <citation type="submission" date="2020-04" db="EMBL/GenBank/DDBJ databases">
        <title>Donghicola sp., a member of the Rhodobacteraceae family isolated from mangrove forest in Thailand.</title>
        <authorList>
            <person name="Charoenyingcharoen P."/>
            <person name="Yukphan P."/>
        </authorList>
    </citation>
    <scope>NUCLEOTIDE SEQUENCE [LARGE SCALE GENOMIC DNA]</scope>
    <source>
        <strain evidence="3 6">B5-SW-15</strain>
        <strain evidence="4 5">C2-DW-16</strain>
    </source>
</reference>
<dbReference type="PANTHER" id="PTHR30006">
    <property type="entry name" value="THIAMINE-BINDING PERIPLASMIC PROTEIN-RELATED"/>
    <property type="match status" value="1"/>
</dbReference>
<keyword evidence="1 2" id="KW-0732">Signal</keyword>
<organism evidence="3 6">
    <name type="scientific">Donghicola mangrovi</name>
    <dbReference type="NCBI Taxonomy" id="2729614"/>
    <lineage>
        <taxon>Bacteria</taxon>
        <taxon>Pseudomonadati</taxon>
        <taxon>Pseudomonadota</taxon>
        <taxon>Alphaproteobacteria</taxon>
        <taxon>Rhodobacterales</taxon>
        <taxon>Roseobacteraceae</taxon>
        <taxon>Donghicola</taxon>
    </lineage>
</organism>
<accession>A0A850QFY8</accession>
<feature type="chain" id="PRO_5032366396" evidence="2">
    <location>
        <begin position="22"/>
        <end position="370"/>
    </location>
</feature>
<name>A0A850QFY8_9RHOB</name>
<evidence type="ECO:0000313" key="3">
    <source>
        <dbReference type="EMBL" id="NVO25295.1"/>
    </source>
</evidence>
<dbReference type="AlphaFoldDB" id="A0A850QFY8"/>
<dbReference type="Proteomes" id="UP000523601">
    <property type="component" value="Unassembled WGS sequence"/>
</dbReference>
<dbReference type="EMBL" id="JABCJE010000013">
    <property type="protein sequence ID" value="NVO25295.1"/>
    <property type="molecule type" value="Genomic_DNA"/>
</dbReference>
<sequence>MKYLISTALPLCMAFAAPALAEDFNEAALLEAAKAEPALTIYDSTGKIKEQADAFAAKYGLEAVGTKSKAAATIKIIAGEAQAGNVQADVVIVSDLPAATAQLIEPGYTVSYLPSDMADKIDAKYQSPLIVSTSPDVWAYNTALNDSCPVDNIWTLTDKEWNGRIAMPDPLAKSLYTDWFNQMAMHHDAEIAAAYEAHYGKPLETTLASATEAFVAALAANNPLLTDSDSDVAAAVGAPDTTENFIGIMSTAKFRENENGMVLGICDSMKPMVGLLYPKFMLMTAGTDSPNAAKLFVHYMLTEEGWAPQAVDGKMSTNTQNAVPADEPSGVVAYMDAMMSYDATTSGADWAARQDWQDIWALARQGQLGQ</sequence>
<dbReference type="RefSeq" id="WP_176853682.1">
    <property type="nucleotide sequence ID" value="NZ_JABCJD010000003.1"/>
</dbReference>
<evidence type="ECO:0000256" key="2">
    <source>
        <dbReference type="SAM" id="SignalP"/>
    </source>
</evidence>